<name>A0A4R1Q2C8_9FIRM</name>
<dbReference type="Pfam" id="PF11007">
    <property type="entry name" value="CotJA"/>
    <property type="match status" value="1"/>
</dbReference>
<dbReference type="EMBL" id="SLUI01000005">
    <property type="protein sequence ID" value="TCL37808.1"/>
    <property type="molecule type" value="Genomic_DNA"/>
</dbReference>
<gene>
    <name evidence="1" type="ORF">EV210_105247</name>
</gene>
<dbReference type="Proteomes" id="UP000295063">
    <property type="component" value="Unassembled WGS sequence"/>
</dbReference>
<proteinExistence type="predicted"/>
<dbReference type="AlphaFoldDB" id="A0A4R1Q2C8"/>
<comment type="caution">
    <text evidence="1">The sequence shown here is derived from an EMBL/GenBank/DDBJ whole genome shotgun (WGS) entry which is preliminary data.</text>
</comment>
<accession>A0A4R1Q2C8</accession>
<evidence type="ECO:0000313" key="2">
    <source>
        <dbReference type="Proteomes" id="UP000295063"/>
    </source>
</evidence>
<dbReference type="InterPro" id="IPR020256">
    <property type="entry name" value="Spore_coat_CotJA"/>
</dbReference>
<keyword evidence="2" id="KW-1185">Reference proteome</keyword>
<dbReference type="RefSeq" id="WP_243650493.1">
    <property type="nucleotide sequence ID" value="NZ_SLUI01000005.1"/>
</dbReference>
<reference evidence="1 2" key="1">
    <citation type="submission" date="2019-03" db="EMBL/GenBank/DDBJ databases">
        <title>Genomic Encyclopedia of Type Strains, Phase IV (KMG-IV): sequencing the most valuable type-strain genomes for metagenomic binning, comparative biology and taxonomic classification.</title>
        <authorList>
            <person name="Goeker M."/>
        </authorList>
    </citation>
    <scope>NUCLEOTIDE SEQUENCE [LARGE SCALE GENOMIC DNA]</scope>
    <source>
        <strain evidence="1 2">DSM 15969</strain>
    </source>
</reference>
<organism evidence="1 2">
    <name type="scientific">Anaerospora hongkongensis</name>
    <dbReference type="NCBI Taxonomy" id="244830"/>
    <lineage>
        <taxon>Bacteria</taxon>
        <taxon>Bacillati</taxon>
        <taxon>Bacillota</taxon>
        <taxon>Negativicutes</taxon>
        <taxon>Selenomonadales</taxon>
        <taxon>Sporomusaceae</taxon>
        <taxon>Anaerospora</taxon>
    </lineage>
</organism>
<evidence type="ECO:0000313" key="1">
    <source>
        <dbReference type="EMBL" id="TCL37808.1"/>
    </source>
</evidence>
<protein>
    <submittedName>
        <fullName evidence="1">Spore coat associated protein JA (CotJA)</fullName>
    </submittedName>
</protein>
<sequence>MSSENEKIDDVYENERKKKVHCEEKCHEDFMDIKECCDEPEPCEFNMCDDSMMMPRPLLLAHAYVPWQKYERAFSPREALMKGTLFPELWGVYPIPG</sequence>